<evidence type="ECO:0000256" key="2">
    <source>
        <dbReference type="ARBA" id="ARBA00010214"/>
    </source>
</evidence>
<keyword evidence="6" id="KW-0548">Nucleotidyltransferase</keyword>
<comment type="caution">
    <text evidence="11">The sequence shown here is derived from an EMBL/GenBank/DDBJ whole genome shotgun (WGS) entry which is preliminary data.</text>
</comment>
<dbReference type="Pfam" id="PF01687">
    <property type="entry name" value="Flavokinase"/>
    <property type="match status" value="1"/>
</dbReference>
<dbReference type="InterPro" id="IPR023465">
    <property type="entry name" value="Riboflavin_kinase_dom_sf"/>
</dbReference>
<dbReference type="SMART" id="SM00904">
    <property type="entry name" value="Flavokinase"/>
    <property type="match status" value="1"/>
</dbReference>
<comment type="pathway">
    <text evidence="1">Cofactor biosynthesis; FAD biosynthesis; FAD from FMN: step 1/1.</text>
</comment>
<keyword evidence="4" id="KW-0288">FMN</keyword>
<evidence type="ECO:0000256" key="4">
    <source>
        <dbReference type="ARBA" id="ARBA00022643"/>
    </source>
</evidence>
<protein>
    <submittedName>
        <fullName evidence="11">Riboflavin biosynthesis protein RibF</fullName>
    </submittedName>
</protein>
<accession>K1TQ89</accession>
<dbReference type="SUPFAM" id="SSF52374">
    <property type="entry name" value="Nucleotidylyl transferase"/>
    <property type="match status" value="1"/>
</dbReference>
<feature type="domain" description="Riboflavin kinase" evidence="10">
    <location>
        <begin position="63"/>
        <end position="169"/>
    </location>
</feature>
<dbReference type="GO" id="GO:0009398">
    <property type="term" value="P:FMN biosynthetic process"/>
    <property type="evidence" value="ECO:0007669"/>
    <property type="project" value="TreeGrafter"/>
</dbReference>
<dbReference type="EMBL" id="AJWY01005880">
    <property type="protein sequence ID" value="EKC68430.1"/>
    <property type="molecule type" value="Genomic_DNA"/>
</dbReference>
<dbReference type="GO" id="GO:0009231">
    <property type="term" value="P:riboflavin biosynthetic process"/>
    <property type="evidence" value="ECO:0007669"/>
    <property type="project" value="InterPro"/>
</dbReference>
<evidence type="ECO:0000256" key="5">
    <source>
        <dbReference type="ARBA" id="ARBA00022679"/>
    </source>
</evidence>
<evidence type="ECO:0000256" key="3">
    <source>
        <dbReference type="ARBA" id="ARBA00022630"/>
    </source>
</evidence>
<dbReference type="GO" id="GO:0008531">
    <property type="term" value="F:riboflavin kinase activity"/>
    <property type="evidence" value="ECO:0007669"/>
    <property type="project" value="InterPro"/>
</dbReference>
<feature type="non-terminal residue" evidence="11">
    <location>
        <position position="1"/>
    </location>
</feature>
<evidence type="ECO:0000256" key="9">
    <source>
        <dbReference type="ARBA" id="ARBA00022840"/>
    </source>
</evidence>
<feature type="non-terminal residue" evidence="11">
    <location>
        <position position="169"/>
    </location>
</feature>
<dbReference type="InterPro" id="IPR015864">
    <property type="entry name" value="FAD_synthase"/>
</dbReference>
<dbReference type="GO" id="GO:0003919">
    <property type="term" value="F:FMN adenylyltransferase activity"/>
    <property type="evidence" value="ECO:0007669"/>
    <property type="project" value="InterPro"/>
</dbReference>
<evidence type="ECO:0000259" key="10">
    <source>
        <dbReference type="SMART" id="SM00904"/>
    </source>
</evidence>
<reference evidence="11" key="1">
    <citation type="journal article" date="2013" name="Environ. Microbiol.">
        <title>Microbiota from the distal guts of lean and obese adolescents exhibit partial functional redundancy besides clear differences in community structure.</title>
        <authorList>
            <person name="Ferrer M."/>
            <person name="Ruiz A."/>
            <person name="Lanza F."/>
            <person name="Haange S.B."/>
            <person name="Oberbach A."/>
            <person name="Till H."/>
            <person name="Bargiela R."/>
            <person name="Campoy C."/>
            <person name="Segura M.T."/>
            <person name="Richter M."/>
            <person name="von Bergen M."/>
            <person name="Seifert J."/>
            <person name="Suarez A."/>
        </authorList>
    </citation>
    <scope>NUCLEOTIDE SEQUENCE</scope>
</reference>
<dbReference type="InterPro" id="IPR023468">
    <property type="entry name" value="Riboflavin_kinase"/>
</dbReference>
<comment type="similarity">
    <text evidence="2">Belongs to the RibF family.</text>
</comment>
<name>K1TQ89_9ZZZZ</name>
<keyword evidence="7" id="KW-0547">Nucleotide-binding</keyword>
<evidence type="ECO:0000256" key="7">
    <source>
        <dbReference type="ARBA" id="ARBA00022741"/>
    </source>
</evidence>
<sequence length="169" mass="18718">VAGHDFRFGHKNEGDVEKLRSYCAAHGLGCDIIPRVEKDGVTVSSTYIRSLLEAGEVRRAAEFLGHYFSVEGTVRHGEGIGKKALFPTANLIPEEHIIALKRGVYATRAHLPNGETCVGVTNVGVRPTVSDKNTVTIETYLVGFDDDLYGQKLQLDFFDYLREEKKFSS</sequence>
<evidence type="ECO:0000313" key="11">
    <source>
        <dbReference type="EMBL" id="EKC68430.1"/>
    </source>
</evidence>
<dbReference type="AlphaFoldDB" id="K1TQ89"/>
<dbReference type="PANTHER" id="PTHR22749:SF6">
    <property type="entry name" value="RIBOFLAVIN KINASE"/>
    <property type="match status" value="1"/>
</dbReference>
<dbReference type="UniPathway" id="UPA00277">
    <property type="reaction ID" value="UER00407"/>
</dbReference>
<proteinExistence type="inferred from homology"/>
<organism evidence="11">
    <name type="scientific">human gut metagenome</name>
    <dbReference type="NCBI Taxonomy" id="408170"/>
    <lineage>
        <taxon>unclassified sequences</taxon>
        <taxon>metagenomes</taxon>
        <taxon>organismal metagenomes</taxon>
    </lineage>
</organism>
<dbReference type="Gene3D" id="3.40.50.620">
    <property type="entry name" value="HUPs"/>
    <property type="match status" value="1"/>
</dbReference>
<keyword evidence="8" id="KW-0274">FAD</keyword>
<dbReference type="InterPro" id="IPR014729">
    <property type="entry name" value="Rossmann-like_a/b/a_fold"/>
</dbReference>
<dbReference type="SUPFAM" id="SSF82114">
    <property type="entry name" value="Riboflavin kinase-like"/>
    <property type="match status" value="1"/>
</dbReference>
<keyword evidence="5" id="KW-0808">Transferase</keyword>
<dbReference type="GO" id="GO:0006747">
    <property type="term" value="P:FAD biosynthetic process"/>
    <property type="evidence" value="ECO:0007669"/>
    <property type="project" value="UniProtKB-UniPathway"/>
</dbReference>
<evidence type="ECO:0000256" key="8">
    <source>
        <dbReference type="ARBA" id="ARBA00022827"/>
    </source>
</evidence>
<gene>
    <name evidence="11" type="ORF">LEA_08804</name>
</gene>
<keyword evidence="3" id="KW-0285">Flavoprotein</keyword>
<dbReference type="Pfam" id="PF06574">
    <property type="entry name" value="FAD_syn"/>
    <property type="match status" value="1"/>
</dbReference>
<evidence type="ECO:0000256" key="6">
    <source>
        <dbReference type="ARBA" id="ARBA00022695"/>
    </source>
</evidence>
<dbReference type="GO" id="GO:0005524">
    <property type="term" value="F:ATP binding"/>
    <property type="evidence" value="ECO:0007669"/>
    <property type="project" value="UniProtKB-KW"/>
</dbReference>
<dbReference type="PANTHER" id="PTHR22749">
    <property type="entry name" value="RIBOFLAVIN KINASE/FMN ADENYLYLTRANSFERASE"/>
    <property type="match status" value="1"/>
</dbReference>
<dbReference type="Gene3D" id="2.40.30.30">
    <property type="entry name" value="Riboflavin kinase-like"/>
    <property type="match status" value="1"/>
</dbReference>
<dbReference type="InterPro" id="IPR015865">
    <property type="entry name" value="Riboflavin_kinase_bac/euk"/>
</dbReference>
<evidence type="ECO:0000256" key="1">
    <source>
        <dbReference type="ARBA" id="ARBA00004726"/>
    </source>
</evidence>
<keyword evidence="9" id="KW-0067">ATP-binding</keyword>